<dbReference type="Proteomes" id="UP000235116">
    <property type="component" value="Chromosome"/>
</dbReference>
<keyword evidence="1" id="KW-1133">Transmembrane helix</keyword>
<evidence type="ECO:0000256" key="1">
    <source>
        <dbReference type="SAM" id="Phobius"/>
    </source>
</evidence>
<dbReference type="InterPro" id="IPR010380">
    <property type="entry name" value="DUF975"/>
</dbReference>
<accession>A0A2K9LIW3</accession>
<evidence type="ECO:0000313" key="3">
    <source>
        <dbReference type="Proteomes" id="UP000235116"/>
    </source>
</evidence>
<feature type="transmembrane region" description="Helical" evidence="1">
    <location>
        <begin position="154"/>
        <end position="176"/>
    </location>
</feature>
<proteinExistence type="predicted"/>
<dbReference type="RefSeq" id="WP_101893513.1">
    <property type="nucleotide sequence ID" value="NZ_CP022684.1"/>
</dbReference>
<feature type="transmembrane region" description="Helical" evidence="1">
    <location>
        <begin position="197"/>
        <end position="216"/>
    </location>
</feature>
<organism evidence="2 3">
    <name type="scientific">Ketobacter alkanivorans</name>
    <dbReference type="NCBI Taxonomy" id="1917421"/>
    <lineage>
        <taxon>Bacteria</taxon>
        <taxon>Pseudomonadati</taxon>
        <taxon>Pseudomonadota</taxon>
        <taxon>Gammaproteobacteria</taxon>
        <taxon>Pseudomonadales</taxon>
        <taxon>Ketobacteraceae</taxon>
        <taxon>Ketobacter</taxon>
    </lineage>
</organism>
<evidence type="ECO:0008006" key="4">
    <source>
        <dbReference type="Google" id="ProtNLM"/>
    </source>
</evidence>
<keyword evidence="1" id="KW-0812">Transmembrane</keyword>
<keyword evidence="1" id="KW-0472">Membrane</keyword>
<dbReference type="PANTHER" id="PTHR40076:SF1">
    <property type="entry name" value="MEMBRANE PROTEIN"/>
    <property type="match status" value="1"/>
</dbReference>
<evidence type="ECO:0000313" key="2">
    <source>
        <dbReference type="EMBL" id="AUM12177.1"/>
    </source>
</evidence>
<sequence length="246" mass="27038">MSNNYSAPSATLVNSNDSGQTVQDAIEGNYSVELADILSEAWQKTKGIKRYILGAGATMYAIVFVVIFAVTMLTIMVSGADPESAGPAAILIQFIIQIAMMAIILPFSAGIFVMCMKQVQGEQPAFSDAFSCFGKTGTLLLTMILMYIMIFIGFLLFIIPGIYLSIAYVMAIPLIVDKDMGPWEALEASRKAITKHWFSMFVFLIVLSLIMFVSMLPLFIGMIWSIPMMSVAMAVLYREIFGISSY</sequence>
<dbReference type="PANTHER" id="PTHR40076">
    <property type="entry name" value="MEMBRANE PROTEIN-RELATED"/>
    <property type="match status" value="1"/>
</dbReference>
<name>A0A2K9LIW3_9GAMM</name>
<feature type="transmembrane region" description="Helical" evidence="1">
    <location>
        <begin position="51"/>
        <end position="76"/>
    </location>
</feature>
<dbReference type="KEGG" id="kak:Kalk_07035"/>
<dbReference type="EMBL" id="CP022684">
    <property type="protein sequence ID" value="AUM12177.1"/>
    <property type="molecule type" value="Genomic_DNA"/>
</dbReference>
<reference evidence="3" key="1">
    <citation type="submission" date="2017-08" db="EMBL/GenBank/DDBJ databases">
        <title>Direct submision.</title>
        <authorList>
            <person name="Kim S.-J."/>
            <person name="Rhee S.-K."/>
        </authorList>
    </citation>
    <scope>NUCLEOTIDE SEQUENCE [LARGE SCALE GENOMIC DNA]</scope>
    <source>
        <strain evidence="3">GI5</strain>
    </source>
</reference>
<keyword evidence="3" id="KW-1185">Reference proteome</keyword>
<gene>
    <name evidence="2" type="ORF">Kalk_07035</name>
</gene>
<dbReference type="AlphaFoldDB" id="A0A2K9LIW3"/>
<dbReference type="OrthoDB" id="5516623at2"/>
<feature type="transmembrane region" description="Helical" evidence="1">
    <location>
        <begin position="88"/>
        <end position="113"/>
    </location>
</feature>
<protein>
    <recommendedName>
        <fullName evidence="4">Glycerophosphoryl diester phosphodiesterase membrane domain-containing protein</fullName>
    </recommendedName>
</protein>